<keyword evidence="6" id="KW-0804">Transcription</keyword>
<dbReference type="PANTHER" id="PTHR31313">
    <property type="entry name" value="TY1 ENHANCER ACTIVATOR"/>
    <property type="match status" value="1"/>
</dbReference>
<reference evidence="9 10" key="1">
    <citation type="submission" date="2024-07" db="EMBL/GenBank/DDBJ databases">
        <title>Section-level genome sequencing and comparative genomics of Aspergillus sections Usti and Cavernicolus.</title>
        <authorList>
            <consortium name="Lawrence Berkeley National Laboratory"/>
            <person name="Nybo J.L."/>
            <person name="Vesth T.C."/>
            <person name="Theobald S."/>
            <person name="Frisvad J.C."/>
            <person name="Larsen T.O."/>
            <person name="Kjaerboelling I."/>
            <person name="Rothschild-Mancinelli K."/>
            <person name="Lyhne E.K."/>
            <person name="Kogle M.E."/>
            <person name="Barry K."/>
            <person name="Clum A."/>
            <person name="Na H."/>
            <person name="Ledsgaard L."/>
            <person name="Lin J."/>
            <person name="Lipzen A."/>
            <person name="Kuo A."/>
            <person name="Riley R."/>
            <person name="Mondo S."/>
            <person name="Labutti K."/>
            <person name="Haridas S."/>
            <person name="Pangalinan J."/>
            <person name="Salamov A.A."/>
            <person name="Simmons B.A."/>
            <person name="Magnuson J.K."/>
            <person name="Chen J."/>
            <person name="Drula E."/>
            <person name="Henrissat B."/>
            <person name="Wiebenga A."/>
            <person name="Lubbers R.J."/>
            <person name="Gomes A.C."/>
            <person name="Makela M.R."/>
            <person name="Stajich J."/>
            <person name="Grigoriev I.V."/>
            <person name="Mortensen U.H."/>
            <person name="De Vries R.P."/>
            <person name="Baker S.E."/>
            <person name="Andersen M.R."/>
        </authorList>
    </citation>
    <scope>NUCLEOTIDE SEQUENCE [LARGE SCALE GENOMIC DNA]</scope>
    <source>
        <strain evidence="9 10">CBS 123904</strain>
    </source>
</reference>
<keyword evidence="4" id="KW-0805">Transcription regulation</keyword>
<dbReference type="InterPro" id="IPR036864">
    <property type="entry name" value="Zn2-C6_fun-type_DNA-bd_sf"/>
</dbReference>
<dbReference type="Pfam" id="PF04082">
    <property type="entry name" value="Fungal_trans"/>
    <property type="match status" value="1"/>
</dbReference>
<dbReference type="PROSITE" id="PS00463">
    <property type="entry name" value="ZN2_CY6_FUNGAL_1"/>
    <property type="match status" value="1"/>
</dbReference>
<gene>
    <name evidence="9" type="ORF">BJY01DRAFT_260516</name>
</gene>
<dbReference type="CDD" id="cd12148">
    <property type="entry name" value="fungal_TF_MHR"/>
    <property type="match status" value="1"/>
</dbReference>
<comment type="caution">
    <text evidence="9">The sequence shown here is derived from an EMBL/GenBank/DDBJ whole genome shotgun (WGS) entry which is preliminary data.</text>
</comment>
<organism evidence="9 10">
    <name type="scientific">Aspergillus pseudoustus</name>
    <dbReference type="NCBI Taxonomy" id="1810923"/>
    <lineage>
        <taxon>Eukaryota</taxon>
        <taxon>Fungi</taxon>
        <taxon>Dikarya</taxon>
        <taxon>Ascomycota</taxon>
        <taxon>Pezizomycotina</taxon>
        <taxon>Eurotiomycetes</taxon>
        <taxon>Eurotiomycetidae</taxon>
        <taxon>Eurotiales</taxon>
        <taxon>Aspergillaceae</taxon>
        <taxon>Aspergillus</taxon>
        <taxon>Aspergillus subgen. Nidulantes</taxon>
    </lineage>
</organism>
<dbReference type="CDD" id="cd00067">
    <property type="entry name" value="GAL4"/>
    <property type="match status" value="1"/>
</dbReference>
<dbReference type="Pfam" id="PF00172">
    <property type="entry name" value="Zn_clus"/>
    <property type="match status" value="1"/>
</dbReference>
<evidence type="ECO:0000256" key="5">
    <source>
        <dbReference type="ARBA" id="ARBA00023125"/>
    </source>
</evidence>
<dbReference type="InterPro" id="IPR007219">
    <property type="entry name" value="XnlR_reg_dom"/>
</dbReference>
<evidence type="ECO:0000256" key="7">
    <source>
        <dbReference type="ARBA" id="ARBA00023242"/>
    </source>
</evidence>
<sequence length="348" mass="38620">MENYAHQACTRCRNQKRKCNRLLPICTRCKRLKLQCRYQGIEVGHKSPDRSDITQLTLGTLGQNVQSHVFAIIGNEEAIALSATIFFSTIHPWFPIVNRDSYYRGLSRFRSEASPEFSLLTLCMYLLGLYPTDGDMSGQMHGQYILASALVASLTAAGVGSVNVLQARILLSLFEVGHGKYSAAYASMGGNVRAAADMGIGLPQRGRLDRLGPPDAAEDAHHVWGCLVVLDRAFMIIMENGYRMDHPPGKDCSPLSIALLQADVEQFVNMCEDSMQSILDDGGRNIPVFFVHTIGTSALMILRYFRDSPTTNATPSIHCLQRLLTAVSNRWLVAGYYLEKIRQEQEAV</sequence>
<dbReference type="SMART" id="SM00066">
    <property type="entry name" value="GAL4"/>
    <property type="match status" value="1"/>
</dbReference>
<keyword evidence="10" id="KW-1185">Reference proteome</keyword>
<proteinExistence type="predicted"/>
<name>A0ABR4IV30_9EURO</name>
<dbReference type="InterPro" id="IPR001138">
    <property type="entry name" value="Zn2Cys6_DnaBD"/>
</dbReference>
<evidence type="ECO:0000256" key="3">
    <source>
        <dbReference type="ARBA" id="ARBA00022833"/>
    </source>
</evidence>
<comment type="subcellular location">
    <subcellularLocation>
        <location evidence="1">Nucleus</location>
    </subcellularLocation>
</comment>
<dbReference type="PROSITE" id="PS50048">
    <property type="entry name" value="ZN2_CY6_FUNGAL_2"/>
    <property type="match status" value="1"/>
</dbReference>
<dbReference type="Gene3D" id="4.10.240.10">
    <property type="entry name" value="Zn(2)-C6 fungal-type DNA-binding domain"/>
    <property type="match status" value="1"/>
</dbReference>
<accession>A0ABR4IV30</accession>
<protein>
    <recommendedName>
        <fullName evidence="8">Zn(2)-C6 fungal-type domain-containing protein</fullName>
    </recommendedName>
</protein>
<evidence type="ECO:0000259" key="8">
    <source>
        <dbReference type="PROSITE" id="PS50048"/>
    </source>
</evidence>
<evidence type="ECO:0000256" key="2">
    <source>
        <dbReference type="ARBA" id="ARBA00022723"/>
    </source>
</evidence>
<evidence type="ECO:0000256" key="1">
    <source>
        <dbReference type="ARBA" id="ARBA00004123"/>
    </source>
</evidence>
<evidence type="ECO:0000256" key="4">
    <source>
        <dbReference type="ARBA" id="ARBA00023015"/>
    </source>
</evidence>
<evidence type="ECO:0000256" key="6">
    <source>
        <dbReference type="ARBA" id="ARBA00023163"/>
    </source>
</evidence>
<evidence type="ECO:0000313" key="9">
    <source>
        <dbReference type="EMBL" id="KAL2831615.1"/>
    </source>
</evidence>
<feature type="domain" description="Zn(2)-C6 fungal-type" evidence="8">
    <location>
        <begin position="8"/>
        <end position="38"/>
    </location>
</feature>
<dbReference type="PANTHER" id="PTHR31313:SF81">
    <property type="entry name" value="TY1 ENHANCER ACTIVATOR"/>
    <property type="match status" value="1"/>
</dbReference>
<keyword evidence="2" id="KW-0479">Metal-binding</keyword>
<evidence type="ECO:0000313" key="10">
    <source>
        <dbReference type="Proteomes" id="UP001610446"/>
    </source>
</evidence>
<dbReference type="SUPFAM" id="SSF57701">
    <property type="entry name" value="Zn2/Cys6 DNA-binding domain"/>
    <property type="match status" value="1"/>
</dbReference>
<keyword evidence="7" id="KW-0539">Nucleus</keyword>
<keyword evidence="3" id="KW-0862">Zinc</keyword>
<keyword evidence="5" id="KW-0238">DNA-binding</keyword>
<dbReference type="Proteomes" id="UP001610446">
    <property type="component" value="Unassembled WGS sequence"/>
</dbReference>
<dbReference type="EMBL" id="JBFXLU010000281">
    <property type="protein sequence ID" value="KAL2831615.1"/>
    <property type="molecule type" value="Genomic_DNA"/>
</dbReference>
<dbReference type="InterPro" id="IPR051615">
    <property type="entry name" value="Transcr_Regulatory_Elem"/>
</dbReference>